<keyword evidence="2 4" id="KW-0472">Membrane</keyword>
<dbReference type="PRINTS" id="PR01021">
    <property type="entry name" value="OMPADOMAIN"/>
</dbReference>
<dbReference type="Gene3D" id="3.30.1330.60">
    <property type="entry name" value="OmpA-like domain"/>
    <property type="match status" value="1"/>
</dbReference>
<comment type="subcellular location">
    <subcellularLocation>
        <location evidence="1">Cell outer membrane</location>
    </subcellularLocation>
</comment>
<dbReference type="EMBL" id="PYAS01000008">
    <property type="protein sequence ID" value="PSL27453.1"/>
    <property type="molecule type" value="Genomic_DNA"/>
</dbReference>
<dbReference type="InterPro" id="IPR036737">
    <property type="entry name" value="OmpA-like_sf"/>
</dbReference>
<dbReference type="PROSITE" id="PS51123">
    <property type="entry name" value="OMPA_2"/>
    <property type="match status" value="1"/>
</dbReference>
<protein>
    <submittedName>
        <fullName evidence="6">OmpA family protein</fullName>
    </submittedName>
</protein>
<dbReference type="OrthoDB" id="946517at2"/>
<dbReference type="InterPro" id="IPR006664">
    <property type="entry name" value="OMP_bac"/>
</dbReference>
<dbReference type="CDD" id="cd07185">
    <property type="entry name" value="OmpA_C-like"/>
    <property type="match status" value="1"/>
</dbReference>
<gene>
    <name evidence="6" type="ORF">CLV60_108311</name>
</gene>
<dbReference type="InterPro" id="IPR050330">
    <property type="entry name" value="Bact_OuterMem_StrucFunc"/>
</dbReference>
<feature type="domain" description="OmpA-like" evidence="5">
    <location>
        <begin position="327"/>
        <end position="444"/>
    </location>
</feature>
<dbReference type="AlphaFoldDB" id="A0A2P8G0E8"/>
<dbReference type="SUPFAM" id="SSF103088">
    <property type="entry name" value="OmpA-like"/>
    <property type="match status" value="1"/>
</dbReference>
<evidence type="ECO:0000313" key="6">
    <source>
        <dbReference type="EMBL" id="PSL27453.1"/>
    </source>
</evidence>
<dbReference type="PANTHER" id="PTHR30329">
    <property type="entry name" value="STATOR ELEMENT OF FLAGELLAR MOTOR COMPLEX"/>
    <property type="match status" value="1"/>
</dbReference>
<comment type="caution">
    <text evidence="6">The sequence shown here is derived from an EMBL/GenBank/DDBJ whole genome shotgun (WGS) entry which is preliminary data.</text>
</comment>
<dbReference type="GO" id="GO:0009279">
    <property type="term" value="C:cell outer membrane"/>
    <property type="evidence" value="ECO:0007669"/>
    <property type="project" value="UniProtKB-SubCell"/>
</dbReference>
<proteinExistence type="predicted"/>
<sequence>MKNVGFAETCIAWNVIRSNLIFILFCGFLSRDAVADCLYLRVLVQDAVTRQKIVARLSVETSNGYLPIMNTKGSVIEIDCSAIALIVEKEGYRSRTLLLNQEGFKGPGRPIPVLIPLVRTDQQASDRPYSQSEQTHYVQSSGGKNTKKVIQKSVFDAMDVNTGLSISAQACFFFTKGVKRTCIDLERSKLSEIDFVEKDIVALEVRADGYQTYRGNIVVEKMRKDTIYHHIRLLPDLVVLTVEAPQTRLQCKLRTQTGGIEKLVMPLSDELGQFCFADLTSGEYELLFADSSGRPLHRQTVVLRKGLNVVSIPTVSVASPVSDPLLAVLPLPDRIHTIYFHRSSYDLQPESQKLLLEIAHFLRDETAYWIRLVGHTDNVGNQQRNLILSELRAQVTANYLFNLGIANNRLYKMGMGSRQPGAPNDTEENRMKNRRVTIEFLIDK</sequence>
<name>A0A2P8G0E8_9BACT</name>
<evidence type="ECO:0000256" key="1">
    <source>
        <dbReference type="ARBA" id="ARBA00004442"/>
    </source>
</evidence>
<keyword evidence="3" id="KW-0998">Cell outer membrane</keyword>
<dbReference type="InterPro" id="IPR006665">
    <property type="entry name" value="OmpA-like"/>
</dbReference>
<reference evidence="6 7" key="1">
    <citation type="submission" date="2018-03" db="EMBL/GenBank/DDBJ databases">
        <title>Genomic Encyclopedia of Archaeal and Bacterial Type Strains, Phase II (KMG-II): from individual species to whole genera.</title>
        <authorList>
            <person name="Goeker M."/>
        </authorList>
    </citation>
    <scope>NUCLEOTIDE SEQUENCE [LARGE SCALE GENOMIC DNA]</scope>
    <source>
        <strain evidence="6 7">DSM 29057</strain>
    </source>
</reference>
<accession>A0A2P8G0E8</accession>
<dbReference type="PANTHER" id="PTHR30329:SF21">
    <property type="entry name" value="LIPOPROTEIN YIAD-RELATED"/>
    <property type="match status" value="1"/>
</dbReference>
<evidence type="ECO:0000256" key="4">
    <source>
        <dbReference type="PROSITE-ProRule" id="PRU00473"/>
    </source>
</evidence>
<dbReference type="Pfam" id="PF00691">
    <property type="entry name" value="OmpA"/>
    <property type="match status" value="1"/>
</dbReference>
<evidence type="ECO:0000256" key="2">
    <source>
        <dbReference type="ARBA" id="ARBA00023136"/>
    </source>
</evidence>
<dbReference type="RefSeq" id="WP_106596845.1">
    <property type="nucleotide sequence ID" value="NZ_PYAS01000008.1"/>
</dbReference>
<evidence type="ECO:0000313" key="7">
    <source>
        <dbReference type="Proteomes" id="UP000241964"/>
    </source>
</evidence>
<evidence type="ECO:0000256" key="3">
    <source>
        <dbReference type="ARBA" id="ARBA00023237"/>
    </source>
</evidence>
<organism evidence="6 7">
    <name type="scientific">Dyadobacter jiangsuensis</name>
    <dbReference type="NCBI Taxonomy" id="1591085"/>
    <lineage>
        <taxon>Bacteria</taxon>
        <taxon>Pseudomonadati</taxon>
        <taxon>Bacteroidota</taxon>
        <taxon>Cytophagia</taxon>
        <taxon>Cytophagales</taxon>
        <taxon>Spirosomataceae</taxon>
        <taxon>Dyadobacter</taxon>
    </lineage>
</organism>
<keyword evidence="7" id="KW-1185">Reference proteome</keyword>
<evidence type="ECO:0000259" key="5">
    <source>
        <dbReference type="PROSITE" id="PS51123"/>
    </source>
</evidence>
<dbReference type="Proteomes" id="UP000241964">
    <property type="component" value="Unassembled WGS sequence"/>
</dbReference>